<evidence type="ECO:0000256" key="2">
    <source>
        <dbReference type="SAM" id="MobiDB-lite"/>
    </source>
</evidence>
<dbReference type="EMBL" id="BMVN01000032">
    <property type="protein sequence ID" value="GHA53237.1"/>
    <property type="molecule type" value="Genomic_DNA"/>
</dbReference>
<reference evidence="4" key="1">
    <citation type="journal article" date="2019" name="Int. J. Syst. Evol. Microbiol.">
        <title>The Global Catalogue of Microorganisms (GCM) 10K type strain sequencing project: providing services to taxonomists for standard genome sequencing and annotation.</title>
        <authorList>
            <consortium name="The Broad Institute Genomics Platform"/>
            <consortium name="The Broad Institute Genome Sequencing Center for Infectious Disease"/>
            <person name="Wu L."/>
            <person name="Ma J."/>
        </authorList>
    </citation>
    <scope>NUCLEOTIDE SEQUENCE [LARGE SCALE GENOMIC DNA]</scope>
    <source>
        <strain evidence="4">JCM 4733</strain>
    </source>
</reference>
<comment type="caution">
    <text evidence="3">The sequence shown here is derived from an EMBL/GenBank/DDBJ whole genome shotgun (WGS) entry which is preliminary data.</text>
</comment>
<dbReference type="InterPro" id="IPR036388">
    <property type="entry name" value="WH-like_DNA-bd_sf"/>
</dbReference>
<dbReference type="Proteomes" id="UP000653644">
    <property type="component" value="Unassembled WGS sequence"/>
</dbReference>
<keyword evidence="4" id="KW-1185">Reference proteome</keyword>
<organism evidence="3 4">
    <name type="scientific">Streptomyces canarius</name>
    <dbReference type="NCBI Taxonomy" id="285453"/>
    <lineage>
        <taxon>Bacteria</taxon>
        <taxon>Bacillati</taxon>
        <taxon>Actinomycetota</taxon>
        <taxon>Actinomycetes</taxon>
        <taxon>Kitasatosporales</taxon>
        <taxon>Streptomycetaceae</taxon>
        <taxon>Streptomyces</taxon>
    </lineage>
</organism>
<feature type="coiled-coil region" evidence="1">
    <location>
        <begin position="21"/>
        <end position="58"/>
    </location>
</feature>
<dbReference type="Gene3D" id="1.10.10.10">
    <property type="entry name" value="Winged helix-like DNA-binding domain superfamily/Winged helix DNA-binding domain"/>
    <property type="match status" value="1"/>
</dbReference>
<feature type="region of interest" description="Disordered" evidence="2">
    <location>
        <begin position="67"/>
        <end position="93"/>
    </location>
</feature>
<evidence type="ECO:0000313" key="3">
    <source>
        <dbReference type="EMBL" id="GHA53237.1"/>
    </source>
</evidence>
<dbReference type="RefSeq" id="WP_189892300.1">
    <property type="nucleotide sequence ID" value="NZ_BMVN01000032.1"/>
</dbReference>
<evidence type="ECO:0008006" key="5">
    <source>
        <dbReference type="Google" id="ProtNLM"/>
    </source>
</evidence>
<proteinExistence type="predicted"/>
<evidence type="ECO:0000256" key="1">
    <source>
        <dbReference type="SAM" id="Coils"/>
    </source>
</evidence>
<evidence type="ECO:0000313" key="4">
    <source>
        <dbReference type="Proteomes" id="UP000653644"/>
    </source>
</evidence>
<gene>
    <name evidence="3" type="ORF">GCM10010345_67510</name>
</gene>
<name>A0ABQ3D1P9_9ACTN</name>
<accession>A0ABQ3D1P9</accession>
<protein>
    <recommendedName>
        <fullName evidence="5">Regulatory protein</fullName>
    </recommendedName>
</protein>
<keyword evidence="1" id="KW-0175">Coiled coil</keyword>
<sequence>MPGPEATTTTDLVTHYSAQLANDLERNAEEQDGVRAELEQLEARLGALRRDHAVLMTMRQALESDIPLQYAPAPPGENATGGAPGGRGATGRKQRVPTLVSLIRAHLAERPGPCSAGDVAAALSETQPDRAIKATVVRTTLEGLVARGEARRIKKGHSVRYVTA</sequence>